<gene>
    <name evidence="4" type="primary">modA</name>
    <name evidence="4" type="ORF">ACFFJD_09350</name>
</gene>
<dbReference type="Pfam" id="PF13531">
    <property type="entry name" value="SBP_bac_11"/>
    <property type="match status" value="1"/>
</dbReference>
<dbReference type="PROSITE" id="PS51257">
    <property type="entry name" value="PROKAR_LIPOPROTEIN"/>
    <property type="match status" value="1"/>
</dbReference>
<comment type="similarity">
    <text evidence="1">Belongs to the bacterial solute-binding protein ModA family.</text>
</comment>
<dbReference type="PANTHER" id="PTHR30632">
    <property type="entry name" value="MOLYBDATE-BINDING PERIPLASMIC PROTEIN"/>
    <property type="match status" value="1"/>
</dbReference>
<reference evidence="4 5" key="1">
    <citation type="submission" date="2024-09" db="EMBL/GenBank/DDBJ databases">
        <authorList>
            <person name="Sun Q."/>
            <person name="Mori K."/>
        </authorList>
    </citation>
    <scope>NUCLEOTIDE SEQUENCE [LARGE SCALE GENOMIC DNA]</scope>
    <source>
        <strain evidence="4 5">CCM 7957</strain>
    </source>
</reference>
<organism evidence="4 5">
    <name type="scientific">Gordonia phosphorivorans</name>
    <dbReference type="NCBI Taxonomy" id="1056982"/>
    <lineage>
        <taxon>Bacteria</taxon>
        <taxon>Bacillati</taxon>
        <taxon>Actinomycetota</taxon>
        <taxon>Actinomycetes</taxon>
        <taxon>Mycobacteriales</taxon>
        <taxon>Gordoniaceae</taxon>
        <taxon>Gordonia</taxon>
    </lineage>
</organism>
<keyword evidence="3" id="KW-0732">Signal</keyword>
<protein>
    <submittedName>
        <fullName evidence="4">Molybdate ABC transporter substrate-binding protein</fullName>
    </submittedName>
</protein>
<evidence type="ECO:0000313" key="5">
    <source>
        <dbReference type="Proteomes" id="UP001589783"/>
    </source>
</evidence>
<evidence type="ECO:0000256" key="3">
    <source>
        <dbReference type="ARBA" id="ARBA00022729"/>
    </source>
</evidence>
<dbReference type="PIRSF" id="PIRSF004846">
    <property type="entry name" value="ModA"/>
    <property type="match status" value="1"/>
</dbReference>
<dbReference type="EMBL" id="JBHLWV010000020">
    <property type="protein sequence ID" value="MFC0315054.1"/>
    <property type="molecule type" value="Genomic_DNA"/>
</dbReference>
<keyword evidence="5" id="KW-1185">Reference proteome</keyword>
<name>A0ABV6H838_9ACTN</name>
<dbReference type="SUPFAM" id="SSF53850">
    <property type="entry name" value="Periplasmic binding protein-like II"/>
    <property type="match status" value="1"/>
</dbReference>
<dbReference type="NCBIfam" id="TIGR01256">
    <property type="entry name" value="modA"/>
    <property type="match status" value="1"/>
</dbReference>
<dbReference type="InterPro" id="IPR005950">
    <property type="entry name" value="ModA"/>
</dbReference>
<proteinExistence type="inferred from homology"/>
<evidence type="ECO:0000256" key="2">
    <source>
        <dbReference type="ARBA" id="ARBA00022723"/>
    </source>
</evidence>
<dbReference type="RefSeq" id="WP_382363414.1">
    <property type="nucleotide sequence ID" value="NZ_JBHLWV010000020.1"/>
</dbReference>
<evidence type="ECO:0000256" key="1">
    <source>
        <dbReference type="ARBA" id="ARBA00009175"/>
    </source>
</evidence>
<keyword evidence="2" id="KW-0479">Metal-binding</keyword>
<dbReference type="Proteomes" id="UP001589783">
    <property type="component" value="Unassembled WGS sequence"/>
</dbReference>
<dbReference type="InterPro" id="IPR050682">
    <property type="entry name" value="ModA/WtpA"/>
</dbReference>
<accession>A0ABV6H838</accession>
<dbReference type="Gene3D" id="3.40.190.10">
    <property type="entry name" value="Periplasmic binding protein-like II"/>
    <property type="match status" value="2"/>
</dbReference>
<sequence length="246" mass="24693">MRRLGGVRRAAAVVAVVLGLTVLTGCSGDDDGQIRVMAAASLVDVMEPLATAYGAEHDGARVQVDAAASSALVQRLRSGADADVLITADTVTMDRAVADGLAADPVVVATNALVIVVPAGNPGGVEGLDYFTEKGRRTVICAAEVPCGRAADNAIGAIGGTAQPMTRAVDVRAALGAVTSGEADAALVYQTDARSAGAEVEVLEIPNAPVNEYPAAAVTADGQAFVELLTSARGREILADAGFGLP</sequence>
<dbReference type="PANTHER" id="PTHR30632:SF0">
    <property type="entry name" value="SULFATE-BINDING PROTEIN"/>
    <property type="match status" value="1"/>
</dbReference>
<evidence type="ECO:0000313" key="4">
    <source>
        <dbReference type="EMBL" id="MFC0315054.1"/>
    </source>
</evidence>
<comment type="caution">
    <text evidence="4">The sequence shown here is derived from an EMBL/GenBank/DDBJ whole genome shotgun (WGS) entry which is preliminary data.</text>
</comment>